<organism evidence="1 2">
    <name type="scientific">Prochlorococcus marinus (strain MIT 9211)</name>
    <dbReference type="NCBI Taxonomy" id="93059"/>
    <lineage>
        <taxon>Bacteria</taxon>
        <taxon>Bacillati</taxon>
        <taxon>Cyanobacteriota</taxon>
        <taxon>Cyanophyceae</taxon>
        <taxon>Synechococcales</taxon>
        <taxon>Prochlorococcaceae</taxon>
        <taxon>Prochlorococcus</taxon>
    </lineage>
</organism>
<gene>
    <name evidence="1" type="ordered locus">P9211_08341</name>
</gene>
<dbReference type="EMBL" id="CP000878">
    <property type="protein sequence ID" value="ABX08765.1"/>
    <property type="molecule type" value="Genomic_DNA"/>
</dbReference>
<dbReference type="OrthoDB" id="542137at2"/>
<reference evidence="1 2" key="1">
    <citation type="journal article" date="2007" name="PLoS Genet.">
        <title>Patterns and implications of gene gain and loss in the evolution of Prochlorococcus.</title>
        <authorList>
            <person name="Kettler G.C."/>
            <person name="Martiny A.C."/>
            <person name="Huang K."/>
            <person name="Zucker J."/>
            <person name="Coleman M.L."/>
            <person name="Rodrigue S."/>
            <person name="Chen F."/>
            <person name="Lapidus A."/>
            <person name="Ferriera S."/>
            <person name="Johnson J."/>
            <person name="Steglich C."/>
            <person name="Church G.M."/>
            <person name="Richardson P."/>
            <person name="Chisholm S.W."/>
        </authorList>
    </citation>
    <scope>NUCLEOTIDE SEQUENCE [LARGE SCALE GENOMIC DNA]</scope>
    <source>
        <strain evidence="2">MIT 9211</strain>
    </source>
</reference>
<dbReference type="RefSeq" id="WP_012195387.1">
    <property type="nucleotide sequence ID" value="NC_009976.1"/>
</dbReference>
<dbReference type="STRING" id="93059.P9211_08341"/>
<dbReference type="Proteomes" id="UP000000788">
    <property type="component" value="Chromosome"/>
</dbReference>
<evidence type="ECO:0000313" key="2">
    <source>
        <dbReference type="Proteomes" id="UP000000788"/>
    </source>
</evidence>
<accession>A9BAA3</accession>
<dbReference type="HOGENOM" id="CLU_187670_2_0_3"/>
<proteinExistence type="predicted"/>
<sequence>MATAKEKKEEVKKHLKKLRSELRTIHLAVTDELKLPEADQVKTLMTDMETLLQIVDPKSAKKSKK</sequence>
<name>A9BAA3_PROM4</name>
<dbReference type="KEGG" id="pmj:P9211_08341"/>
<keyword evidence="2" id="KW-1185">Reference proteome</keyword>
<dbReference type="eggNOG" id="ENOG5032E43">
    <property type="taxonomic scope" value="Bacteria"/>
</dbReference>
<protein>
    <submittedName>
        <fullName evidence="1">Protein family PM-1</fullName>
    </submittedName>
</protein>
<dbReference type="AlphaFoldDB" id="A9BAA3"/>
<evidence type="ECO:0000313" key="1">
    <source>
        <dbReference type="EMBL" id="ABX08765.1"/>
    </source>
</evidence>